<dbReference type="GO" id="GO:0003677">
    <property type="term" value="F:DNA binding"/>
    <property type="evidence" value="ECO:0007669"/>
    <property type="project" value="InterPro"/>
</dbReference>
<comment type="caution">
    <text evidence="9">The sequence shown here is derived from an EMBL/GenBank/DDBJ whole genome shotgun (WGS) entry which is preliminary data.</text>
</comment>
<evidence type="ECO:0000256" key="7">
    <source>
        <dbReference type="PROSITE-ProRule" id="PRU01145"/>
    </source>
</evidence>
<proteinExistence type="predicted"/>
<evidence type="ECO:0000313" key="9">
    <source>
        <dbReference type="EMBL" id="CAD7700686.1"/>
    </source>
</evidence>
<dbReference type="InterPro" id="IPR039999">
    <property type="entry name" value="LYAR"/>
</dbReference>
<sequence length="100" mass="11074">MVWFICDSCGDSIKKPKVAKHLGSCAAWSFTCIDCQRTFDRKSVHNHINCVSEKEKYVDGATKPGGFAAKGYADGAVEARAQVQIEGGEYLSQRPPWMCR</sequence>
<dbReference type="GO" id="GO:0008270">
    <property type="term" value="F:zinc ion binding"/>
    <property type="evidence" value="ECO:0007669"/>
    <property type="project" value="UniProtKB-KW"/>
</dbReference>
<dbReference type="InterPro" id="IPR014898">
    <property type="entry name" value="Znf_C2H2_LYAR"/>
</dbReference>
<accession>A0A8S1J4A9</accession>
<keyword evidence="6" id="KW-0539">Nucleus</keyword>
<dbReference type="Pfam" id="PF08790">
    <property type="entry name" value="zf-LYAR"/>
    <property type="match status" value="1"/>
</dbReference>
<dbReference type="PROSITE" id="PS51804">
    <property type="entry name" value="ZF_C2HC_LYAR"/>
    <property type="match status" value="1"/>
</dbReference>
<comment type="subcellular location">
    <subcellularLocation>
        <location evidence="1">Nucleus</location>
    </subcellularLocation>
</comment>
<feature type="domain" description="Zinc finger C2H2 LYAR-type" evidence="8">
    <location>
        <begin position="30"/>
        <end position="57"/>
    </location>
</feature>
<protein>
    <recommendedName>
        <fullName evidence="8">Zinc finger C2H2 LYAR-type domain-containing protein</fullName>
    </recommendedName>
</protein>
<reference evidence="9" key="1">
    <citation type="submission" date="2020-12" db="EMBL/GenBank/DDBJ databases">
        <authorList>
            <person name="Iha C."/>
        </authorList>
    </citation>
    <scope>NUCLEOTIDE SEQUENCE</scope>
</reference>
<keyword evidence="2" id="KW-0479">Metal-binding</keyword>
<dbReference type="Proteomes" id="UP000708148">
    <property type="component" value="Unassembled WGS sequence"/>
</dbReference>
<dbReference type="Gene3D" id="3.30.1490.490">
    <property type="match status" value="1"/>
</dbReference>
<dbReference type="OrthoDB" id="21474at2759"/>
<evidence type="ECO:0000256" key="2">
    <source>
        <dbReference type="ARBA" id="ARBA00022723"/>
    </source>
</evidence>
<evidence type="ECO:0000259" key="8">
    <source>
        <dbReference type="Pfam" id="PF08790"/>
    </source>
</evidence>
<keyword evidence="10" id="KW-1185">Reference proteome</keyword>
<dbReference type="EMBL" id="CAJHUC010001320">
    <property type="protein sequence ID" value="CAD7700686.1"/>
    <property type="molecule type" value="Genomic_DNA"/>
</dbReference>
<evidence type="ECO:0000256" key="4">
    <source>
        <dbReference type="ARBA" id="ARBA00022771"/>
    </source>
</evidence>
<evidence type="ECO:0000256" key="5">
    <source>
        <dbReference type="ARBA" id="ARBA00022833"/>
    </source>
</evidence>
<evidence type="ECO:0000256" key="6">
    <source>
        <dbReference type="ARBA" id="ARBA00023242"/>
    </source>
</evidence>
<evidence type="ECO:0000256" key="1">
    <source>
        <dbReference type="ARBA" id="ARBA00004123"/>
    </source>
</evidence>
<keyword evidence="3" id="KW-0677">Repeat</keyword>
<keyword evidence="5" id="KW-0862">Zinc</keyword>
<gene>
    <name evidence="9" type="ORF">OSTQU699_LOCUS6045</name>
</gene>
<dbReference type="PANTHER" id="PTHR13100:SF10">
    <property type="entry name" value="CELL GROWTH-REGULATING NUCLEOLAR PROTEIN"/>
    <property type="match status" value="1"/>
</dbReference>
<dbReference type="GO" id="GO:0000122">
    <property type="term" value="P:negative regulation of transcription by RNA polymerase II"/>
    <property type="evidence" value="ECO:0007669"/>
    <property type="project" value="TreeGrafter"/>
</dbReference>
<dbReference type="GO" id="GO:0006364">
    <property type="term" value="P:rRNA processing"/>
    <property type="evidence" value="ECO:0007669"/>
    <property type="project" value="TreeGrafter"/>
</dbReference>
<evidence type="ECO:0000256" key="3">
    <source>
        <dbReference type="ARBA" id="ARBA00022737"/>
    </source>
</evidence>
<dbReference type="FunFam" id="3.30.1490.490:FF:000001">
    <property type="entry name" value="cell growth-regulating nucleolar protein-like"/>
    <property type="match status" value="1"/>
</dbReference>
<evidence type="ECO:0000313" key="10">
    <source>
        <dbReference type="Proteomes" id="UP000708148"/>
    </source>
</evidence>
<dbReference type="AlphaFoldDB" id="A0A8S1J4A9"/>
<dbReference type="InterPro" id="IPR036236">
    <property type="entry name" value="Znf_C2H2_sf"/>
</dbReference>
<dbReference type="PANTHER" id="PTHR13100">
    <property type="entry name" value="CELL GROWTH-REGULATING NUCLEOLAR PROTEIN LYAR"/>
    <property type="match status" value="1"/>
</dbReference>
<keyword evidence="4 7" id="KW-0863">Zinc-finger</keyword>
<organism evidence="9 10">
    <name type="scientific">Ostreobium quekettii</name>
    <dbReference type="NCBI Taxonomy" id="121088"/>
    <lineage>
        <taxon>Eukaryota</taxon>
        <taxon>Viridiplantae</taxon>
        <taxon>Chlorophyta</taxon>
        <taxon>core chlorophytes</taxon>
        <taxon>Ulvophyceae</taxon>
        <taxon>TCBD clade</taxon>
        <taxon>Bryopsidales</taxon>
        <taxon>Ostreobineae</taxon>
        <taxon>Ostreobiaceae</taxon>
        <taxon>Ostreobium</taxon>
    </lineage>
</organism>
<dbReference type="GO" id="GO:0005730">
    <property type="term" value="C:nucleolus"/>
    <property type="evidence" value="ECO:0007669"/>
    <property type="project" value="TreeGrafter"/>
</dbReference>
<name>A0A8S1J4A9_9CHLO</name>
<dbReference type="SUPFAM" id="SSF57667">
    <property type="entry name" value="beta-beta-alpha zinc fingers"/>
    <property type="match status" value="2"/>
</dbReference>